<organism evidence="2">
    <name type="scientific">viral metagenome</name>
    <dbReference type="NCBI Taxonomy" id="1070528"/>
    <lineage>
        <taxon>unclassified sequences</taxon>
        <taxon>metagenomes</taxon>
        <taxon>organismal metagenomes</taxon>
    </lineage>
</organism>
<dbReference type="AlphaFoldDB" id="A0A6C0HSB4"/>
<keyword evidence="1" id="KW-1133">Transmembrane helix</keyword>
<reference evidence="2" key="1">
    <citation type="journal article" date="2020" name="Nature">
        <title>Giant virus diversity and host interactions through global metagenomics.</title>
        <authorList>
            <person name="Schulz F."/>
            <person name="Roux S."/>
            <person name="Paez-Espino D."/>
            <person name="Jungbluth S."/>
            <person name="Walsh D.A."/>
            <person name="Denef V.J."/>
            <person name="McMahon K.D."/>
            <person name="Konstantinidis K.T."/>
            <person name="Eloe-Fadrosh E.A."/>
            <person name="Kyrpides N.C."/>
            <person name="Woyke T."/>
        </authorList>
    </citation>
    <scope>NUCLEOTIDE SEQUENCE</scope>
    <source>
        <strain evidence="2">GVMAG-M-3300023184-168</strain>
    </source>
</reference>
<evidence type="ECO:0000313" key="2">
    <source>
        <dbReference type="EMBL" id="QHT83618.1"/>
    </source>
</evidence>
<keyword evidence="1" id="KW-0472">Membrane</keyword>
<protein>
    <submittedName>
        <fullName evidence="2">Uncharacterized protein</fullName>
    </submittedName>
</protein>
<sequence length="131" mass="14940">MSENNSTSKSYLGFSQNNFYYVNAQDRGSQYAPDLSCSDVFNNTGVFHNLSCNHNEFQDNSFNCLKKAMCENKKLAESLNIEYNNRGSDVKYSDNKTSYNIYLIKIANLLIGISAILYFMYTDNNSISKII</sequence>
<keyword evidence="1" id="KW-0812">Transmembrane</keyword>
<accession>A0A6C0HSB4</accession>
<dbReference type="EMBL" id="MN740010">
    <property type="protein sequence ID" value="QHT83618.1"/>
    <property type="molecule type" value="Genomic_DNA"/>
</dbReference>
<feature type="transmembrane region" description="Helical" evidence="1">
    <location>
        <begin position="101"/>
        <end position="121"/>
    </location>
</feature>
<evidence type="ECO:0000256" key="1">
    <source>
        <dbReference type="SAM" id="Phobius"/>
    </source>
</evidence>
<name>A0A6C0HSB4_9ZZZZ</name>
<proteinExistence type="predicted"/>